<dbReference type="Gene3D" id="2.60.40.1890">
    <property type="entry name" value="PCu(A)C copper chaperone"/>
    <property type="match status" value="1"/>
</dbReference>
<dbReference type="SUPFAM" id="SSF110087">
    <property type="entry name" value="DR1885-like metal-binding protein"/>
    <property type="match status" value="1"/>
</dbReference>
<evidence type="ECO:0000313" key="2">
    <source>
        <dbReference type="Proteomes" id="UP000004931"/>
    </source>
</evidence>
<dbReference type="InterPro" id="IPR058248">
    <property type="entry name" value="Lxx211020-like"/>
</dbReference>
<protein>
    <recommendedName>
        <fullName evidence="3">Copper chaperone PCu(A)C</fullName>
    </recommendedName>
</protein>
<dbReference type="InterPro" id="IPR036182">
    <property type="entry name" value="PCuAC_sf"/>
</dbReference>
<organism evidence="1 2">
    <name type="scientific">marine gamma proteobacterium HTCC2143</name>
    <dbReference type="NCBI Taxonomy" id="247633"/>
    <lineage>
        <taxon>Bacteria</taxon>
        <taxon>Pseudomonadati</taxon>
        <taxon>Pseudomonadota</taxon>
        <taxon>Gammaproteobacteria</taxon>
        <taxon>Cellvibrionales</taxon>
        <taxon>Spongiibacteraceae</taxon>
        <taxon>BD1-7 clade</taxon>
    </lineage>
</organism>
<accession>A0Y8Q7</accession>
<dbReference type="Pfam" id="PF04314">
    <property type="entry name" value="PCuAC"/>
    <property type="match status" value="1"/>
</dbReference>
<dbReference type="AlphaFoldDB" id="A0Y8Q7"/>
<comment type="caution">
    <text evidence="1">The sequence shown here is derived from an EMBL/GenBank/DDBJ whole genome shotgun (WGS) entry which is preliminary data.</text>
</comment>
<reference evidence="1 2" key="1">
    <citation type="journal article" date="2010" name="J. Bacteriol.">
        <title>Genome sequence of the oligotrophic marine Gammaproteobacterium HTCC2143, isolated from the Oregon Coast.</title>
        <authorList>
            <person name="Oh H.M."/>
            <person name="Kang I."/>
            <person name="Ferriera S."/>
            <person name="Giovannoni S.J."/>
            <person name="Cho J.C."/>
        </authorList>
    </citation>
    <scope>NUCLEOTIDE SEQUENCE [LARGE SCALE GENOMIC DNA]</scope>
    <source>
        <strain evidence="1 2">HTCC2143</strain>
    </source>
</reference>
<dbReference type="PANTHER" id="PTHR36302">
    <property type="entry name" value="BLR7088 PROTEIN"/>
    <property type="match status" value="1"/>
</dbReference>
<name>A0Y8Q7_9GAMM</name>
<sequence>MVLSAMSSAELRIEEGFVRGLPPGQQTTAAFMRLVNDGDSDTTIIAASSDSADRAEIHAHIHRDGMMSMQRVDSIVVPAKTEFVLEPGEHHLMLINLHRPLNESDKVYVELQTAAGDKINAILPVRSVLNEHKHH</sequence>
<dbReference type="eggNOG" id="COG2847">
    <property type="taxonomic scope" value="Bacteria"/>
</dbReference>
<dbReference type="PANTHER" id="PTHR36302:SF1">
    <property type="entry name" value="COPPER CHAPERONE PCU(A)C"/>
    <property type="match status" value="1"/>
</dbReference>
<dbReference type="Proteomes" id="UP000004931">
    <property type="component" value="Unassembled WGS sequence"/>
</dbReference>
<gene>
    <name evidence="1" type="ORF">GP2143_14686</name>
</gene>
<dbReference type="InterPro" id="IPR007410">
    <property type="entry name" value="LpqE-like"/>
</dbReference>
<evidence type="ECO:0000313" key="1">
    <source>
        <dbReference type="EMBL" id="EAW32511.1"/>
    </source>
</evidence>
<proteinExistence type="predicted"/>
<keyword evidence="2" id="KW-1185">Reference proteome</keyword>
<evidence type="ECO:0008006" key="3">
    <source>
        <dbReference type="Google" id="ProtNLM"/>
    </source>
</evidence>
<dbReference type="STRING" id="247633.GP2143_14686"/>
<dbReference type="EMBL" id="AAVT01000001">
    <property type="protein sequence ID" value="EAW32511.1"/>
    <property type="molecule type" value="Genomic_DNA"/>
</dbReference>